<reference evidence="1" key="2">
    <citation type="submission" date="2007-10" db="EMBL/GenBank/DDBJ databases">
        <authorList>
            <person name="Myers G.S."/>
        </authorList>
    </citation>
    <scope>NUCLEOTIDE SEQUENCE [LARGE SCALE GENOMIC DNA]</scope>
</reference>
<dbReference type="AlphaFoldDB" id="A8PKR2"/>
<dbReference type="EMBL" id="AAQJ02000001">
    <property type="protein sequence ID" value="EDP45875.1"/>
    <property type="molecule type" value="Genomic_DNA"/>
</dbReference>
<reference evidence="1" key="1">
    <citation type="submission" date="2006-04" db="EMBL/GenBank/DDBJ databases">
        <authorList>
            <person name="Seshadri R."/>
            <person name="Federici B.A."/>
        </authorList>
    </citation>
    <scope>NUCLEOTIDE SEQUENCE [LARGE SCALE GENOMIC DNA]</scope>
</reference>
<comment type="caution">
    <text evidence="1">The sequence shown here is derived from an EMBL/GenBank/DDBJ whole genome shotgun (WGS) entry which is preliminary data.</text>
</comment>
<keyword evidence="2" id="KW-1185">Reference proteome</keyword>
<accession>A8PKR2</accession>
<name>A8PKR2_9COXI</name>
<organism evidence="1 2">
    <name type="scientific">Rickettsiella grylli</name>
    <dbReference type="NCBI Taxonomy" id="59196"/>
    <lineage>
        <taxon>Bacteria</taxon>
        <taxon>Pseudomonadati</taxon>
        <taxon>Pseudomonadota</taxon>
        <taxon>Gammaproteobacteria</taxon>
        <taxon>Legionellales</taxon>
        <taxon>Coxiellaceae</taxon>
        <taxon>Rickettsiella</taxon>
    </lineage>
</organism>
<sequence length="40" mass="4494">MANDRLNSIKNFLPEFEFDPSLAIAVSGSFLLRMRGLPIL</sequence>
<dbReference type="Proteomes" id="UP000054075">
    <property type="component" value="Unassembled WGS sequence"/>
</dbReference>
<protein>
    <submittedName>
        <fullName evidence="1">Uncharacterized protein</fullName>
    </submittedName>
</protein>
<evidence type="ECO:0000313" key="2">
    <source>
        <dbReference type="Proteomes" id="UP000054075"/>
    </source>
</evidence>
<proteinExistence type="predicted"/>
<dbReference type="STRING" id="59196.RICGR_0039"/>
<gene>
    <name evidence="1" type="ORF">RICGR_0039</name>
</gene>
<evidence type="ECO:0000313" key="1">
    <source>
        <dbReference type="EMBL" id="EDP45875.1"/>
    </source>
</evidence>